<dbReference type="FunFam" id="2.10.110.30:FF:000002">
    <property type="entry name" value="Putative e3 ubiquitin-protein ligase ubr3"/>
    <property type="match status" value="1"/>
</dbReference>
<evidence type="ECO:0000256" key="10">
    <source>
        <dbReference type="RuleBase" id="RU366018"/>
    </source>
</evidence>
<reference evidence="14 15" key="1">
    <citation type="submission" date="2012-05" db="EMBL/GenBank/DDBJ databases">
        <title>Recombination and specialization in a pathogen metapopulation.</title>
        <authorList>
            <person name="Gardiner A."/>
            <person name="Kemen E."/>
            <person name="Schultz-Larsen T."/>
            <person name="MacLean D."/>
            <person name="Van Oosterhout C."/>
            <person name="Jones J.D.G."/>
        </authorList>
    </citation>
    <scope>NUCLEOTIDE SEQUENCE [LARGE SCALE GENOMIC DNA]</scope>
    <source>
        <strain evidence="14 15">Ac Nc2</strain>
    </source>
</reference>
<proteinExistence type="inferred from homology"/>
<name>A0A024GMH7_9STRA</name>
<evidence type="ECO:0000313" key="15">
    <source>
        <dbReference type="Proteomes" id="UP000053237"/>
    </source>
</evidence>
<evidence type="ECO:0000256" key="2">
    <source>
        <dbReference type="ARBA" id="ARBA00004906"/>
    </source>
</evidence>
<evidence type="ECO:0000256" key="11">
    <source>
        <dbReference type="SAM" id="Coils"/>
    </source>
</evidence>
<dbReference type="Pfam" id="PF02207">
    <property type="entry name" value="zf-UBR"/>
    <property type="match status" value="1"/>
</dbReference>
<comment type="catalytic activity">
    <reaction evidence="1 10">
        <text>S-ubiquitinyl-[E2 ubiquitin-conjugating enzyme]-L-cysteine + [acceptor protein]-L-lysine = [E2 ubiquitin-conjugating enzyme]-L-cysteine + N(6)-ubiquitinyl-[acceptor protein]-L-lysine.</text>
        <dbReference type="EC" id="2.3.2.27"/>
    </reaction>
</comment>
<dbReference type="GO" id="GO:0000151">
    <property type="term" value="C:ubiquitin ligase complex"/>
    <property type="evidence" value="ECO:0007669"/>
    <property type="project" value="TreeGrafter"/>
</dbReference>
<evidence type="ECO:0000256" key="4">
    <source>
        <dbReference type="ARBA" id="ARBA00022723"/>
    </source>
</evidence>
<feature type="region of interest" description="Disordered" evidence="12">
    <location>
        <begin position="958"/>
        <end position="987"/>
    </location>
</feature>
<dbReference type="InterPro" id="IPR003126">
    <property type="entry name" value="Znf_UBR"/>
</dbReference>
<dbReference type="EMBL" id="CAIX01000174">
    <property type="protein sequence ID" value="CCI47548.1"/>
    <property type="molecule type" value="Genomic_DNA"/>
</dbReference>
<organism evidence="14 15">
    <name type="scientific">Albugo candida</name>
    <dbReference type="NCBI Taxonomy" id="65357"/>
    <lineage>
        <taxon>Eukaryota</taxon>
        <taxon>Sar</taxon>
        <taxon>Stramenopiles</taxon>
        <taxon>Oomycota</taxon>
        <taxon>Peronosporomycetes</taxon>
        <taxon>Albuginales</taxon>
        <taxon>Albuginaceae</taxon>
        <taxon>Albugo</taxon>
    </lineage>
</organism>
<dbReference type="InterPro" id="IPR039164">
    <property type="entry name" value="UBR1-like"/>
</dbReference>
<evidence type="ECO:0000256" key="9">
    <source>
        <dbReference type="PROSITE-ProRule" id="PRU00508"/>
    </source>
</evidence>
<keyword evidence="15" id="KW-1185">Reference proteome</keyword>
<dbReference type="GO" id="GO:0071596">
    <property type="term" value="P:ubiquitin-dependent protein catabolic process via the N-end rule pathway"/>
    <property type="evidence" value="ECO:0007669"/>
    <property type="project" value="UniProtKB-UniRule"/>
</dbReference>
<feature type="coiled-coil region" evidence="11">
    <location>
        <begin position="1249"/>
        <end position="1277"/>
    </location>
</feature>
<dbReference type="InterPro" id="IPR044046">
    <property type="entry name" value="E3_ligase_UBR-like_C"/>
</dbReference>
<dbReference type="Proteomes" id="UP000053237">
    <property type="component" value="Unassembled WGS sequence"/>
</dbReference>
<comment type="caution">
    <text evidence="14">The sequence shown here is derived from an EMBL/GenBank/DDBJ whole genome shotgun (WGS) entry which is preliminary data.</text>
</comment>
<dbReference type="PROSITE" id="PS51157">
    <property type="entry name" value="ZF_UBR"/>
    <property type="match status" value="1"/>
</dbReference>
<dbReference type="STRING" id="65357.A0A024GMH7"/>
<sequence length="2134" mass="242565">MQIEKKPTNAHHVQELMKAMLHAPKDWSFSCDLTSEHLWNLQSHPTLPLQLQQLHYLIVFDDEMLSVLRRKSAKRMCACEFKPGDIAWNCKECQVDETCVMCNDCFIASDHTDHQVFFYYTHSGGCCDCGDPEAWAPEGFCSEHKGAQDKDLSAGIPSAMIENARACLGIVVHTIVDIILDARRAAIIREEDISRARQTFAKESSEKRYTVLIYHNELQSSQDFATALSQAHPAVAYQMLKLVNETSTQKQSVVRSNTTREDALELAEALHRHGIVCSIVSNDFKIRVSVISGLIQYLVALANLSDGFCRLICEQFVDLNAEDWDHDNRTELKEEQNRKVEAYALVRNSILADSFLPKKESDALHSLLMALLADPLFKRSFAIAFTYAYDQLYREFVAGIGSSNLTILAFSVQFFNRASFVRLLVEKHDLLSVLVTTILETLQSKFRILEANDTDLKLKDAHEINGEDVQLVWREYVSDGSKIKVLERRNYWDLYAAVVLKSKSSIVEYLDLDPLSAESNWVTSPQTRIKLFLSCLPVKTALPGRHEIDLASPVFVYRRYMSGLLDLRYALQIDGVAEQFISMHHGKYYVQFLLYLSHLQGVYPETRRLGDHVEMESRAWVAAVEYVSTVCDVFTWIITNVMKNNRVNGLEMTPTQAPKTVRLVGELVRPLMDSFYFWLISRNKYYPPKEFQAGDLLREDQVETSISCHFPIHRAFAQLLRTFCDLPPYLAAFYRLMRAPSAVESSSVWVHSTCSSLGFWHCVQYIEPVLQAIVWDAQVHCGMWVRNGMAVMNHSMNYGEPPFCLRFRDLDLLLLQFSFQLAPTDWLLFTILDRFGITKSFFELSSEQNRYALNALVAECLKLFSQLATELPPKLFERVEDCEMDRDSSKRVLDSLIPFLRRELIQRLCVGPCGHSDLSKIATEFFSSHEHLFASNFSSGIVLDQILTEICVMRKSDEKTTERKDTEMDEQGDVDGGHDTGVKSAGGTLDAATTSTLGKLQYRLKPELLSEYSACFVHLTRKQHESAHDNWLHHRLRQSKECMQQEIENGSLESSENWRAFPLVRALDPCAPGFYWSRLAILHEQARWLVFESLWHSTNSDRPHRNLTVLSCALHLLTLQVYVMEDLATLEDIPELSVKEEDLSIRAQTLKNEFLTWLTQENVPENETCLESRCSLFELLLRLNPWNPFYDHDRSLECTEEANKRLHLEGDQKHELGRGVEWIIRRLALLDERCQDAVNQRAIRTRRMSQEKQERNISLAQRRREAQKKAMERMRQRQAAFAAQVEQVADDEMQSDGACVLAESFEKDVGSSRQSLDVDMTIEPDANAENLECAMCHTCDPEESFMCFVGFAQSSAVCSRLHAGDGVHTQEGKQQLASLSSFWTSPIDEMHFGEDVPVHVRLCGHAVHHKCWESYHASQFQRVITGAHHRHALNAVDVTKKEFLCPLCKSISNILIPNVSTKDQNALEEALDRLHGSNMPNASKLKSADFVNDSEGSLEWLKQVATGTNLNLQCYSTPSTSTISAQIVDKKHLRTSTTMPAVESWLEHGLASLCMALHKVASGAMQKSRPDRYTNSACHALFHTLLCLFLTKKVDQHKSKDAEPFLAAMKYLPLMLRQVGSSKMPATITSTPMQPSRLVALAVEGSNPQKWCEQDPISKLKKQIYQLLHFGGSEIKPDGSIVLEDDHPSTQTQTRKQSQWEKLRRPIKPLLLSHLGSVLIKGILSAGCLEEAWLIARLVVLARMIQTLLWLCVSNDAMEKSDWIVKNDDSNLQTRTHTKTFIECFFDHMDAYDSSEKEAVAATLIGKLRAKVARAYGAIDTTCSFTECDDQGGLRSQLALLTLVANEVVPVASVAVYVIQTRFSEAVNVEQPTQQPWMVSNSSISNLQLTGVSMLLGSDSGWWSLASRWINRFKGAYDEMQDPNSLLAQWLLSMNLTRDGDQQLTYTSILTHDLYGMHCALSIHTAAKSRIRYLKSLPHAYVRFYSELAKRKCESCNQFPTRPAVCLICGLLLCAANTCRALHHEKTYPEESNPGACTIHAKKCGRGVGMFLLVLEGAVLLVYWKLAAYVGSLYVDEYGEEFGERNRDLNKGRPLYLNQKRRDRLLRLWLFHEIPNEVVKIQNTSERVIRNSHY</sequence>
<feature type="domain" description="UBR-type" evidence="13">
    <location>
        <begin position="75"/>
        <end position="146"/>
    </location>
</feature>
<keyword evidence="6 10" id="KW-0833">Ubl conjugation pathway</keyword>
<comment type="similarity">
    <text evidence="8 10">Belongs to the E3 ubiquitin-protein ligase UBR1-like family.</text>
</comment>
<keyword evidence="3 10" id="KW-0808">Transferase</keyword>
<dbReference type="SMART" id="SM00396">
    <property type="entry name" value="ZnF_UBR1"/>
    <property type="match status" value="1"/>
</dbReference>
<dbReference type="Pfam" id="PF18995">
    <property type="entry name" value="PRT6_C"/>
    <property type="match status" value="1"/>
</dbReference>
<evidence type="ECO:0000313" key="14">
    <source>
        <dbReference type="EMBL" id="CCI47548.1"/>
    </source>
</evidence>
<dbReference type="CDD" id="cd16482">
    <property type="entry name" value="RING-H2_UBR1-like"/>
    <property type="match status" value="1"/>
</dbReference>
<feature type="zinc finger region" description="UBR-type" evidence="9">
    <location>
        <begin position="75"/>
        <end position="146"/>
    </location>
</feature>
<keyword evidence="11" id="KW-0175">Coiled coil</keyword>
<dbReference type="PANTHER" id="PTHR21497:SF24">
    <property type="entry name" value="E3 UBIQUITIN-PROTEIN LIGASE UBR1"/>
    <property type="match status" value="1"/>
</dbReference>
<dbReference type="PANTHER" id="PTHR21497">
    <property type="entry name" value="UBIQUITIN LIGASE E3 ALPHA-RELATED"/>
    <property type="match status" value="1"/>
</dbReference>
<comment type="pathway">
    <text evidence="2 10">Protein modification; protein ubiquitination.</text>
</comment>
<accession>A0A024GMH7</accession>
<protein>
    <recommendedName>
        <fullName evidence="10">E3 ubiquitin-protein ligase</fullName>
        <ecNumber evidence="10">2.3.2.27</ecNumber>
    </recommendedName>
</protein>
<dbReference type="UniPathway" id="UPA00143"/>
<dbReference type="GO" id="GO:0016567">
    <property type="term" value="P:protein ubiquitination"/>
    <property type="evidence" value="ECO:0007669"/>
    <property type="project" value="UniProtKB-UniRule"/>
</dbReference>
<evidence type="ECO:0000256" key="1">
    <source>
        <dbReference type="ARBA" id="ARBA00000900"/>
    </source>
</evidence>
<dbReference type="EC" id="2.3.2.27" evidence="10"/>
<dbReference type="CDD" id="cd19673">
    <property type="entry name" value="UBR-box_UBR3"/>
    <property type="match status" value="1"/>
</dbReference>
<dbReference type="Gene3D" id="2.10.110.30">
    <property type="match status" value="1"/>
</dbReference>
<dbReference type="GO" id="GO:0005737">
    <property type="term" value="C:cytoplasm"/>
    <property type="evidence" value="ECO:0007669"/>
    <property type="project" value="TreeGrafter"/>
</dbReference>
<keyword evidence="4 10" id="KW-0479">Metal-binding</keyword>
<evidence type="ECO:0000256" key="5">
    <source>
        <dbReference type="ARBA" id="ARBA00022771"/>
    </source>
</evidence>
<keyword evidence="5 10" id="KW-0863">Zinc-finger</keyword>
<evidence type="ECO:0000256" key="7">
    <source>
        <dbReference type="ARBA" id="ARBA00022833"/>
    </source>
</evidence>
<dbReference type="InParanoid" id="A0A024GMH7"/>
<comment type="function">
    <text evidence="10">Ubiquitin ligase protein which is a component of the N-end rule pathway. Recognizes and binds to proteins bearing specific N-terminal residues that are destabilizing according to the N-end rule, leading to their ubiquitination and subsequent degradation.</text>
</comment>
<dbReference type="GO" id="GO:0061630">
    <property type="term" value="F:ubiquitin protein ligase activity"/>
    <property type="evidence" value="ECO:0007669"/>
    <property type="project" value="UniProtKB-UniRule"/>
</dbReference>
<dbReference type="GO" id="GO:0008270">
    <property type="term" value="F:zinc ion binding"/>
    <property type="evidence" value="ECO:0007669"/>
    <property type="project" value="UniProtKB-UniRule"/>
</dbReference>
<dbReference type="OrthoDB" id="26387at2759"/>
<evidence type="ECO:0000256" key="6">
    <source>
        <dbReference type="ARBA" id="ARBA00022786"/>
    </source>
</evidence>
<evidence type="ECO:0000256" key="8">
    <source>
        <dbReference type="ARBA" id="ARBA00046341"/>
    </source>
</evidence>
<gene>
    <name evidence="14" type="ORF">BN9_085550</name>
</gene>
<evidence type="ECO:0000256" key="3">
    <source>
        <dbReference type="ARBA" id="ARBA00022679"/>
    </source>
</evidence>
<keyword evidence="7 10" id="KW-0862">Zinc</keyword>
<evidence type="ECO:0000256" key="12">
    <source>
        <dbReference type="SAM" id="MobiDB-lite"/>
    </source>
</evidence>
<evidence type="ECO:0000259" key="13">
    <source>
        <dbReference type="PROSITE" id="PS51157"/>
    </source>
</evidence>